<dbReference type="EC" id="2.5.1.39" evidence="11 12"/>
<comment type="subcellular location">
    <subcellularLocation>
        <location evidence="11">Cell inner membrane</location>
        <topology evidence="11">Multi-pass membrane protein</topology>
    </subcellularLocation>
    <subcellularLocation>
        <location evidence="2">Membrane</location>
        <topology evidence="2">Multi-pass membrane protein</topology>
    </subcellularLocation>
</comment>
<gene>
    <name evidence="11 13" type="primary">ubiA</name>
    <name evidence="13" type="ORF">ACFSW6_12630</name>
</gene>
<dbReference type="NCBIfam" id="TIGR01474">
    <property type="entry name" value="ubiA_proteo"/>
    <property type="match status" value="1"/>
</dbReference>
<dbReference type="HAMAP" id="MF_01635">
    <property type="entry name" value="UbiA"/>
    <property type="match status" value="1"/>
</dbReference>
<feature type="transmembrane region" description="Helical" evidence="11">
    <location>
        <begin position="240"/>
        <end position="259"/>
    </location>
</feature>
<comment type="caution">
    <text evidence="13">The sequence shown here is derived from an EMBL/GenBank/DDBJ whole genome shotgun (WGS) entry which is preliminary data.</text>
</comment>
<evidence type="ECO:0000256" key="1">
    <source>
        <dbReference type="ARBA" id="ARBA00001946"/>
    </source>
</evidence>
<dbReference type="GO" id="GO:0008412">
    <property type="term" value="F:4-hydroxybenzoate polyprenyltransferase activity"/>
    <property type="evidence" value="ECO:0007669"/>
    <property type="project" value="UniProtKB-EC"/>
</dbReference>
<evidence type="ECO:0000256" key="5">
    <source>
        <dbReference type="ARBA" id="ARBA00022519"/>
    </source>
</evidence>
<evidence type="ECO:0000256" key="4">
    <source>
        <dbReference type="ARBA" id="ARBA00022475"/>
    </source>
</evidence>
<keyword evidence="14" id="KW-1185">Reference proteome</keyword>
<dbReference type="Gene3D" id="1.10.357.140">
    <property type="entry name" value="UbiA prenyltransferase"/>
    <property type="match status" value="1"/>
</dbReference>
<dbReference type="Pfam" id="PF01040">
    <property type="entry name" value="UbiA"/>
    <property type="match status" value="1"/>
</dbReference>
<keyword evidence="6 11" id="KW-0808">Transferase</keyword>
<evidence type="ECO:0000313" key="14">
    <source>
        <dbReference type="Proteomes" id="UP001597463"/>
    </source>
</evidence>
<dbReference type="InterPro" id="IPR044878">
    <property type="entry name" value="UbiA_sf"/>
</dbReference>
<dbReference type="PROSITE" id="PS00943">
    <property type="entry name" value="UBIA"/>
    <property type="match status" value="1"/>
</dbReference>
<comment type="catalytic activity">
    <reaction evidence="11">
        <text>all-trans-octaprenyl diphosphate + 4-hydroxybenzoate = 4-hydroxy-3-(all-trans-octaprenyl)benzoate + diphosphate</text>
        <dbReference type="Rhea" id="RHEA:27782"/>
        <dbReference type="ChEBI" id="CHEBI:1617"/>
        <dbReference type="ChEBI" id="CHEBI:17879"/>
        <dbReference type="ChEBI" id="CHEBI:33019"/>
        <dbReference type="ChEBI" id="CHEBI:57711"/>
        <dbReference type="EC" id="2.5.1.39"/>
    </reaction>
</comment>
<dbReference type="Gene3D" id="1.20.120.1780">
    <property type="entry name" value="UbiA prenyltransferase"/>
    <property type="match status" value="1"/>
</dbReference>
<keyword evidence="7 11" id="KW-0831">Ubiquinone biosynthesis</keyword>
<dbReference type="InterPro" id="IPR006370">
    <property type="entry name" value="HB_polyprenyltransferase-like"/>
</dbReference>
<dbReference type="Proteomes" id="UP001597463">
    <property type="component" value="Unassembled WGS sequence"/>
</dbReference>
<evidence type="ECO:0000256" key="11">
    <source>
        <dbReference type="HAMAP-Rule" id="MF_01635"/>
    </source>
</evidence>
<feature type="transmembrane region" description="Helical" evidence="11">
    <location>
        <begin position="213"/>
        <end position="234"/>
    </location>
</feature>
<dbReference type="InterPro" id="IPR039653">
    <property type="entry name" value="Prenyltransferase"/>
</dbReference>
<organism evidence="13 14">
    <name type="scientific">Comamonas terrae</name>
    <dbReference type="NCBI Taxonomy" id="673548"/>
    <lineage>
        <taxon>Bacteria</taxon>
        <taxon>Pseudomonadati</taxon>
        <taxon>Pseudomonadota</taxon>
        <taxon>Betaproteobacteria</taxon>
        <taxon>Burkholderiales</taxon>
        <taxon>Comamonadaceae</taxon>
        <taxon>Comamonas</taxon>
    </lineage>
</organism>
<feature type="transmembrane region" description="Helical" evidence="11">
    <location>
        <begin position="121"/>
        <end position="138"/>
    </location>
</feature>
<keyword evidence="8 11" id="KW-0812">Transmembrane</keyword>
<sequence>MPASFPATQRSKLSLYLDLIRFDRPAGWLVLVWPTLSALWVAGRGFPGWHLLAVFVLGTVLMRSAGCTINDIADRDFDRHVKRTTQRPVTSGQISVREAAMVGLVLTLVAFGLVLSTRWEAVAWSVPAVLFTILYPFTKRFFAMPQAFLGIAFNFGIVIAFAAVTGEVPATAWTLWLANMFLVLAYDTEYAMVDRDDDLKIGMKTSAITLGRFDVAGVMGFFALCWLLTAWALAPYRLGWPFWTGMAVAAAQMLWHFTLIRHRTREGCFVAFSKSHWIGAAIFAGVALGFALR</sequence>
<keyword evidence="11" id="KW-0460">Magnesium</keyword>
<feature type="transmembrane region" description="Helical" evidence="11">
    <location>
        <begin position="26"/>
        <end position="43"/>
    </location>
</feature>
<keyword evidence="4 11" id="KW-1003">Cell membrane</keyword>
<protein>
    <recommendedName>
        <fullName evidence="11 12">4-hydroxybenzoate octaprenyltransferase</fullName>
        <ecNumber evidence="11 12">2.5.1.39</ecNumber>
    </recommendedName>
    <alternativeName>
        <fullName evidence="11">4-HB polyprenyltransferase</fullName>
    </alternativeName>
</protein>
<keyword evidence="5 11" id="KW-0997">Cell inner membrane</keyword>
<dbReference type="EMBL" id="JBHUMV010000005">
    <property type="protein sequence ID" value="MFD2754937.1"/>
    <property type="molecule type" value="Genomic_DNA"/>
</dbReference>
<evidence type="ECO:0000256" key="7">
    <source>
        <dbReference type="ARBA" id="ARBA00022688"/>
    </source>
</evidence>
<comment type="pathway">
    <text evidence="11">Cofactor biosynthesis; ubiquinone biosynthesis.</text>
</comment>
<dbReference type="PANTHER" id="PTHR11048:SF28">
    <property type="entry name" value="4-HYDROXYBENZOATE POLYPRENYLTRANSFERASE, MITOCHONDRIAL"/>
    <property type="match status" value="1"/>
</dbReference>
<comment type="similarity">
    <text evidence="3 11">Belongs to the UbiA prenyltransferase family.</text>
</comment>
<comment type="cofactor">
    <cofactor evidence="1 11">
        <name>Mg(2+)</name>
        <dbReference type="ChEBI" id="CHEBI:18420"/>
    </cofactor>
</comment>
<evidence type="ECO:0000256" key="10">
    <source>
        <dbReference type="ARBA" id="ARBA00023136"/>
    </source>
</evidence>
<feature type="transmembrane region" description="Helical" evidence="11">
    <location>
        <begin position="147"/>
        <end position="164"/>
    </location>
</feature>
<name>A0ABW5UMW7_9BURK</name>
<evidence type="ECO:0000256" key="12">
    <source>
        <dbReference type="NCBIfam" id="TIGR01474"/>
    </source>
</evidence>
<feature type="transmembrane region" description="Helical" evidence="11">
    <location>
        <begin position="49"/>
        <end position="73"/>
    </location>
</feature>
<proteinExistence type="inferred from homology"/>
<evidence type="ECO:0000256" key="6">
    <source>
        <dbReference type="ARBA" id="ARBA00022679"/>
    </source>
</evidence>
<dbReference type="InterPro" id="IPR000537">
    <property type="entry name" value="UbiA_prenyltransferase"/>
</dbReference>
<reference evidence="14" key="1">
    <citation type="journal article" date="2019" name="Int. J. Syst. Evol. Microbiol.">
        <title>The Global Catalogue of Microorganisms (GCM) 10K type strain sequencing project: providing services to taxonomists for standard genome sequencing and annotation.</title>
        <authorList>
            <consortium name="The Broad Institute Genomics Platform"/>
            <consortium name="The Broad Institute Genome Sequencing Center for Infectious Disease"/>
            <person name="Wu L."/>
            <person name="Ma J."/>
        </authorList>
    </citation>
    <scope>NUCLEOTIDE SEQUENCE [LARGE SCALE GENOMIC DNA]</scope>
    <source>
        <strain evidence="14">TISTR 1906</strain>
    </source>
</reference>
<keyword evidence="10 11" id="KW-0472">Membrane</keyword>
<accession>A0ABW5UMW7</accession>
<feature type="transmembrane region" description="Helical" evidence="11">
    <location>
        <begin position="271"/>
        <end position="292"/>
    </location>
</feature>
<dbReference type="InterPro" id="IPR030470">
    <property type="entry name" value="UbiA_prenylTrfase_CS"/>
</dbReference>
<evidence type="ECO:0000256" key="2">
    <source>
        <dbReference type="ARBA" id="ARBA00004141"/>
    </source>
</evidence>
<dbReference type="RefSeq" id="WP_066475597.1">
    <property type="nucleotide sequence ID" value="NZ_BCNT01000005.1"/>
</dbReference>
<comment type="function">
    <text evidence="11">Catalyzes the prenylation of para-hydroxybenzoate (PHB) with an all-trans polyprenyl group. Mediates the second step in the final reaction sequence of ubiquinone-8 (UQ-8) biosynthesis, which is the condensation of the polyisoprenoid side chain with PHB, generating the first membrane-bound Q intermediate 3-octaprenyl-4-hydroxybenzoate.</text>
</comment>
<dbReference type="CDD" id="cd13959">
    <property type="entry name" value="PT_UbiA_COQ2"/>
    <property type="match status" value="1"/>
</dbReference>
<evidence type="ECO:0000256" key="8">
    <source>
        <dbReference type="ARBA" id="ARBA00022692"/>
    </source>
</evidence>
<dbReference type="PANTHER" id="PTHR11048">
    <property type="entry name" value="PRENYLTRANSFERASES"/>
    <property type="match status" value="1"/>
</dbReference>
<keyword evidence="9 11" id="KW-1133">Transmembrane helix</keyword>
<feature type="transmembrane region" description="Helical" evidence="11">
    <location>
        <begin position="94"/>
        <end position="115"/>
    </location>
</feature>
<evidence type="ECO:0000256" key="3">
    <source>
        <dbReference type="ARBA" id="ARBA00005985"/>
    </source>
</evidence>
<evidence type="ECO:0000256" key="9">
    <source>
        <dbReference type="ARBA" id="ARBA00022989"/>
    </source>
</evidence>
<evidence type="ECO:0000313" key="13">
    <source>
        <dbReference type="EMBL" id="MFD2754937.1"/>
    </source>
</evidence>